<dbReference type="EMBL" id="BSXV01001258">
    <property type="protein sequence ID" value="GME92275.1"/>
    <property type="molecule type" value="Genomic_DNA"/>
</dbReference>
<sequence length="243" mass="27108">MSRPIRSPSIDSKSFIVDPGSFEFDSSFTTSDSESFVEFNADEDTDEAESNSRVHPGTSSSIGFGERQTNHSKYQTPLSNSAPSYDSKLKLQHQKRQRQLKKRGNGNNHSSQNGANSTSSTPGGPLSFNAIEYLITSLNNSLSAIELDRSVVLQSKVSGELNSTSIELLKMMDELQEKIEDHAERYKRVKKTVIPELTSNLAKSEKLVNSLTRSMKSKFPVEYSKSKDKVLNRITAEEEDLYV</sequence>
<proteinExistence type="predicted"/>
<accession>A0ACB5TPH9</accession>
<dbReference type="Proteomes" id="UP001165101">
    <property type="component" value="Unassembled WGS sequence"/>
</dbReference>
<protein>
    <submittedName>
        <fullName evidence="1">Unnamed protein product</fullName>
    </submittedName>
</protein>
<keyword evidence="2" id="KW-1185">Reference proteome</keyword>
<organism evidence="1 2">
    <name type="scientific">Candida boidinii</name>
    <name type="common">Yeast</name>
    <dbReference type="NCBI Taxonomy" id="5477"/>
    <lineage>
        <taxon>Eukaryota</taxon>
        <taxon>Fungi</taxon>
        <taxon>Dikarya</taxon>
        <taxon>Ascomycota</taxon>
        <taxon>Saccharomycotina</taxon>
        <taxon>Pichiomycetes</taxon>
        <taxon>Pichiales</taxon>
        <taxon>Pichiaceae</taxon>
        <taxon>Ogataea</taxon>
        <taxon>Ogataea/Candida clade</taxon>
    </lineage>
</organism>
<evidence type="ECO:0000313" key="1">
    <source>
        <dbReference type="EMBL" id="GME92275.1"/>
    </source>
</evidence>
<gene>
    <name evidence="1" type="ORF">Cboi01_000267000</name>
</gene>
<evidence type="ECO:0000313" key="2">
    <source>
        <dbReference type="Proteomes" id="UP001165101"/>
    </source>
</evidence>
<comment type="caution">
    <text evidence="1">The sequence shown here is derived from an EMBL/GenBank/DDBJ whole genome shotgun (WGS) entry which is preliminary data.</text>
</comment>
<reference evidence="1" key="1">
    <citation type="submission" date="2023-04" db="EMBL/GenBank/DDBJ databases">
        <title>Candida boidinii NBRC 1967.</title>
        <authorList>
            <person name="Ichikawa N."/>
            <person name="Sato H."/>
            <person name="Tonouchi N."/>
        </authorList>
    </citation>
    <scope>NUCLEOTIDE SEQUENCE</scope>
    <source>
        <strain evidence="1">NBRC 1967</strain>
    </source>
</reference>
<name>A0ACB5TPH9_CANBO</name>